<dbReference type="RefSeq" id="WP_152307809.1">
    <property type="nucleotide sequence ID" value="NZ_CP043617.1"/>
</dbReference>
<sequence length="68" mass="8048">MNDTQKDIKKTEINREDLEKKLEELNRILLGLNAFGSLELTDLHLISNYIRGAFNYKFLDDYLLDDKE</sequence>
<reference evidence="2 3" key="1">
    <citation type="submission" date="2019-09" db="EMBL/GenBank/DDBJ databases">
        <title>Sulfurimonas gotlandica sp. nov., a chemoautotrophic and psychrotolerant epsilonproteobacterium isolated from a pelagic redoxcline, and an emended description of the genus Sulfurimonas.</title>
        <authorList>
            <person name="Wang S."/>
            <person name="Jiang L."/>
            <person name="Shao S."/>
        </authorList>
    </citation>
    <scope>NUCLEOTIDE SEQUENCE [LARGE SCALE GENOMIC DNA]</scope>
    <source>
        <strain evidence="2 3">GYSZ_1</strain>
    </source>
</reference>
<evidence type="ECO:0000313" key="2">
    <source>
        <dbReference type="EMBL" id="QFR49862.1"/>
    </source>
</evidence>
<gene>
    <name evidence="2" type="ORF">FJR48_09025</name>
</gene>
<accession>A0A5P8P2B5</accession>
<feature type="coiled-coil region" evidence="1">
    <location>
        <begin position="1"/>
        <end position="35"/>
    </location>
</feature>
<keyword evidence="3" id="KW-1185">Reference proteome</keyword>
<organism evidence="2 3">
    <name type="scientific">Sulfurimonas lithotrophica</name>
    <dbReference type="NCBI Taxonomy" id="2590022"/>
    <lineage>
        <taxon>Bacteria</taxon>
        <taxon>Pseudomonadati</taxon>
        <taxon>Campylobacterota</taxon>
        <taxon>Epsilonproteobacteria</taxon>
        <taxon>Campylobacterales</taxon>
        <taxon>Sulfurimonadaceae</taxon>
        <taxon>Sulfurimonas</taxon>
    </lineage>
</organism>
<proteinExistence type="predicted"/>
<protein>
    <submittedName>
        <fullName evidence="2">Uncharacterized protein</fullName>
    </submittedName>
</protein>
<dbReference type="AlphaFoldDB" id="A0A5P8P2B5"/>
<evidence type="ECO:0000313" key="3">
    <source>
        <dbReference type="Proteomes" id="UP000326944"/>
    </source>
</evidence>
<keyword evidence="1" id="KW-0175">Coiled coil</keyword>
<dbReference type="Proteomes" id="UP000326944">
    <property type="component" value="Chromosome"/>
</dbReference>
<dbReference type="EMBL" id="CP043617">
    <property type="protein sequence ID" value="QFR49862.1"/>
    <property type="molecule type" value="Genomic_DNA"/>
</dbReference>
<evidence type="ECO:0000256" key="1">
    <source>
        <dbReference type="SAM" id="Coils"/>
    </source>
</evidence>
<name>A0A5P8P2B5_9BACT</name>
<dbReference type="KEGG" id="sulg:FJR48_09025"/>